<gene>
    <name evidence="7" type="ORF">ASPTUDRAFT_932116</name>
</gene>
<feature type="transmembrane region" description="Helical" evidence="6">
    <location>
        <begin position="431"/>
        <end position="452"/>
    </location>
</feature>
<dbReference type="PROSITE" id="PS00218">
    <property type="entry name" value="AMINO_ACID_PERMEASE_1"/>
    <property type="match status" value="1"/>
</dbReference>
<evidence type="ECO:0000313" key="7">
    <source>
        <dbReference type="EMBL" id="OJI83197.1"/>
    </source>
</evidence>
<dbReference type="InterPro" id="IPR004840">
    <property type="entry name" value="Amino_acid_permease_CS"/>
</dbReference>
<feature type="transmembrane region" description="Helical" evidence="6">
    <location>
        <begin position="362"/>
        <end position="386"/>
    </location>
</feature>
<protein>
    <submittedName>
        <fullName evidence="7">Uncharacterized protein</fullName>
    </submittedName>
</protein>
<proteinExistence type="predicted"/>
<feature type="transmembrane region" description="Helical" evidence="6">
    <location>
        <begin position="262"/>
        <end position="286"/>
    </location>
</feature>
<feature type="transmembrane region" description="Helical" evidence="6">
    <location>
        <begin position="107"/>
        <end position="133"/>
    </location>
</feature>
<evidence type="ECO:0000313" key="8">
    <source>
        <dbReference type="Proteomes" id="UP000184304"/>
    </source>
</evidence>
<dbReference type="GO" id="GO:0006865">
    <property type="term" value="P:amino acid transport"/>
    <property type="evidence" value="ECO:0007669"/>
    <property type="project" value="InterPro"/>
</dbReference>
<reference evidence="8" key="1">
    <citation type="journal article" date="2017" name="Genome Biol.">
        <title>Comparative genomics reveals high biological diversity and specific adaptations in the industrially and medically important fungal genus Aspergillus.</title>
        <authorList>
            <person name="de Vries R.P."/>
            <person name="Riley R."/>
            <person name="Wiebenga A."/>
            <person name="Aguilar-Osorio G."/>
            <person name="Amillis S."/>
            <person name="Uchima C.A."/>
            <person name="Anderluh G."/>
            <person name="Asadollahi M."/>
            <person name="Askin M."/>
            <person name="Barry K."/>
            <person name="Battaglia E."/>
            <person name="Bayram O."/>
            <person name="Benocci T."/>
            <person name="Braus-Stromeyer S.A."/>
            <person name="Caldana C."/>
            <person name="Canovas D."/>
            <person name="Cerqueira G.C."/>
            <person name="Chen F."/>
            <person name="Chen W."/>
            <person name="Choi C."/>
            <person name="Clum A."/>
            <person name="Dos Santos R.A."/>
            <person name="Damasio A.R."/>
            <person name="Diallinas G."/>
            <person name="Emri T."/>
            <person name="Fekete E."/>
            <person name="Flipphi M."/>
            <person name="Freyberg S."/>
            <person name="Gallo A."/>
            <person name="Gournas C."/>
            <person name="Habgood R."/>
            <person name="Hainaut M."/>
            <person name="Harispe M.L."/>
            <person name="Henrissat B."/>
            <person name="Hilden K.S."/>
            <person name="Hope R."/>
            <person name="Hossain A."/>
            <person name="Karabika E."/>
            <person name="Karaffa L."/>
            <person name="Karanyi Z."/>
            <person name="Krasevec N."/>
            <person name="Kuo A."/>
            <person name="Kusch H."/>
            <person name="LaButti K."/>
            <person name="Lagendijk E.L."/>
            <person name="Lapidus A."/>
            <person name="Levasseur A."/>
            <person name="Lindquist E."/>
            <person name="Lipzen A."/>
            <person name="Logrieco A.F."/>
            <person name="MacCabe A."/>
            <person name="Maekelae M.R."/>
            <person name="Malavazi I."/>
            <person name="Melin P."/>
            <person name="Meyer V."/>
            <person name="Mielnichuk N."/>
            <person name="Miskei M."/>
            <person name="Molnar A.P."/>
            <person name="Mule G."/>
            <person name="Ngan C.Y."/>
            <person name="Orejas M."/>
            <person name="Orosz E."/>
            <person name="Ouedraogo J.P."/>
            <person name="Overkamp K.M."/>
            <person name="Park H.-S."/>
            <person name="Perrone G."/>
            <person name="Piumi F."/>
            <person name="Punt P.J."/>
            <person name="Ram A.F."/>
            <person name="Ramon A."/>
            <person name="Rauscher S."/>
            <person name="Record E."/>
            <person name="Riano-Pachon D.M."/>
            <person name="Robert V."/>
            <person name="Roehrig J."/>
            <person name="Ruller R."/>
            <person name="Salamov A."/>
            <person name="Salih N.S."/>
            <person name="Samson R.A."/>
            <person name="Sandor E."/>
            <person name="Sanguinetti M."/>
            <person name="Schuetze T."/>
            <person name="Sepcic K."/>
            <person name="Shelest E."/>
            <person name="Sherlock G."/>
            <person name="Sophianopoulou V."/>
            <person name="Squina F.M."/>
            <person name="Sun H."/>
            <person name="Susca A."/>
            <person name="Todd R.B."/>
            <person name="Tsang A."/>
            <person name="Unkles S.E."/>
            <person name="van de Wiele N."/>
            <person name="van Rossen-Uffink D."/>
            <person name="Oliveira J.V."/>
            <person name="Vesth T.C."/>
            <person name="Visser J."/>
            <person name="Yu J.-H."/>
            <person name="Zhou M."/>
            <person name="Andersen M.R."/>
            <person name="Archer D.B."/>
            <person name="Baker S.E."/>
            <person name="Benoit I."/>
            <person name="Brakhage A.A."/>
            <person name="Braus G.H."/>
            <person name="Fischer R."/>
            <person name="Frisvad J.C."/>
            <person name="Goldman G.H."/>
            <person name="Houbraken J."/>
            <person name="Oakley B."/>
            <person name="Pocsi I."/>
            <person name="Scazzocchio C."/>
            <person name="Seiboth B."/>
            <person name="vanKuyk P.A."/>
            <person name="Wortman J."/>
            <person name="Dyer P.S."/>
            <person name="Grigoriev I.V."/>
        </authorList>
    </citation>
    <scope>NUCLEOTIDE SEQUENCE [LARGE SCALE GENOMIC DNA]</scope>
    <source>
        <strain evidence="8">CBS 134.48</strain>
    </source>
</reference>
<dbReference type="VEuPathDB" id="FungiDB:ASPTUDRAFT_932116"/>
<evidence type="ECO:0000256" key="1">
    <source>
        <dbReference type="ARBA" id="ARBA00004141"/>
    </source>
</evidence>
<dbReference type="GO" id="GO:0016020">
    <property type="term" value="C:membrane"/>
    <property type="evidence" value="ECO:0007669"/>
    <property type="project" value="UniProtKB-SubCell"/>
</dbReference>
<dbReference type="Gene3D" id="1.20.1740.10">
    <property type="entry name" value="Amino acid/polyamine transporter I"/>
    <property type="match status" value="1"/>
</dbReference>
<dbReference type="Proteomes" id="UP000184304">
    <property type="component" value="Unassembled WGS sequence"/>
</dbReference>
<evidence type="ECO:0000256" key="3">
    <source>
        <dbReference type="ARBA" id="ARBA00022692"/>
    </source>
</evidence>
<feature type="transmembrane region" description="Helical" evidence="6">
    <location>
        <begin position="64"/>
        <end position="86"/>
    </location>
</feature>
<dbReference type="OMA" id="EWLGWIC"/>
<keyword evidence="3 6" id="KW-0812">Transmembrane</keyword>
<evidence type="ECO:0000256" key="5">
    <source>
        <dbReference type="ARBA" id="ARBA00023136"/>
    </source>
</evidence>
<dbReference type="GO" id="GO:0022857">
    <property type="term" value="F:transmembrane transporter activity"/>
    <property type="evidence" value="ECO:0007669"/>
    <property type="project" value="InterPro"/>
</dbReference>
<dbReference type="PIRSF" id="PIRSF006060">
    <property type="entry name" value="AA_transporter"/>
    <property type="match status" value="1"/>
</dbReference>
<evidence type="ECO:0000256" key="4">
    <source>
        <dbReference type="ARBA" id="ARBA00022989"/>
    </source>
</evidence>
<dbReference type="STRING" id="767770.A0A1L9N1K2"/>
<sequence>MESYGTPTRVEGAPASLARKFSFVLVLNPLRASIISLAFAILNSWTAFTSSLPLSLTFGGPSSIIWGLLVASICTLCIAFSLAEFLSAYPIAAGQYHWVAVSWKRHVLFLSWLTAWLNVAAWVFLTATASLFGASLVMNIVALVHPGFDLQRWQLFCVYGGFITVAFLVNAFWNSVLALLNKVALLWSICGFVVISIVTISCSSPNYTSPSFVFTDFINETGWNDGIAWLLGLLQGSLCLTGIDAVAHMVEEIPDPSIQGPRVMVACVAVGSFTSFVLIIILLFVAQDINTVISSAYGPLLQLLLDATHSKAGAICLLVFPIGCLILGVCAIMTTSSRMVYALGRDNGLPFSHRWIKIHRNLGVPFNALCLCWTLAVCCGCIYLGSTTAFNALSSATVICFDLSYLLPIFIHCLRGRNQLPDRAFSLSPALGWAVNIVAIVYITFTTVLFILPPNLPVTGENMNYAVAVVGALLVISTVYWFAGGSNNFDCTEAGTHHDDNVPVEVVASSFDPGK</sequence>
<keyword evidence="5 6" id="KW-0472">Membrane</keyword>
<dbReference type="AlphaFoldDB" id="A0A1L9N1K2"/>
<feature type="transmembrane region" description="Helical" evidence="6">
    <location>
        <begin position="312"/>
        <end position="341"/>
    </location>
</feature>
<feature type="transmembrane region" description="Helical" evidence="6">
    <location>
        <begin position="392"/>
        <end position="411"/>
    </location>
</feature>
<feature type="transmembrane region" description="Helical" evidence="6">
    <location>
        <begin position="227"/>
        <end position="250"/>
    </location>
</feature>
<feature type="transmembrane region" description="Helical" evidence="6">
    <location>
        <begin position="21"/>
        <end position="44"/>
    </location>
</feature>
<dbReference type="InterPro" id="IPR002293">
    <property type="entry name" value="AA/rel_permease1"/>
</dbReference>
<dbReference type="PANTHER" id="PTHR45649">
    <property type="entry name" value="AMINO-ACID PERMEASE BAT1"/>
    <property type="match status" value="1"/>
</dbReference>
<keyword evidence="8" id="KW-1185">Reference proteome</keyword>
<keyword evidence="4 6" id="KW-1133">Transmembrane helix</keyword>
<dbReference type="EMBL" id="KV878204">
    <property type="protein sequence ID" value="OJI83197.1"/>
    <property type="molecule type" value="Genomic_DNA"/>
</dbReference>
<name>A0A1L9N1K2_ASPTC</name>
<feature type="transmembrane region" description="Helical" evidence="6">
    <location>
        <begin position="153"/>
        <end position="173"/>
    </location>
</feature>
<evidence type="ECO:0000256" key="6">
    <source>
        <dbReference type="SAM" id="Phobius"/>
    </source>
</evidence>
<comment type="subcellular location">
    <subcellularLocation>
        <location evidence="1">Membrane</location>
        <topology evidence="1">Multi-pass membrane protein</topology>
    </subcellularLocation>
</comment>
<feature type="transmembrane region" description="Helical" evidence="6">
    <location>
        <begin position="185"/>
        <end position="207"/>
    </location>
</feature>
<accession>A0A1L9N1K2</accession>
<dbReference type="OrthoDB" id="4476201at2759"/>
<keyword evidence="2" id="KW-0813">Transport</keyword>
<organism evidence="7 8">
    <name type="scientific">Aspergillus tubingensis (strain CBS 134.48)</name>
    <dbReference type="NCBI Taxonomy" id="767770"/>
    <lineage>
        <taxon>Eukaryota</taxon>
        <taxon>Fungi</taxon>
        <taxon>Dikarya</taxon>
        <taxon>Ascomycota</taxon>
        <taxon>Pezizomycotina</taxon>
        <taxon>Eurotiomycetes</taxon>
        <taxon>Eurotiomycetidae</taxon>
        <taxon>Eurotiales</taxon>
        <taxon>Aspergillaceae</taxon>
        <taxon>Aspergillus</taxon>
        <taxon>Aspergillus subgen. Circumdati</taxon>
    </lineage>
</organism>
<dbReference type="Pfam" id="PF13520">
    <property type="entry name" value="AA_permease_2"/>
    <property type="match status" value="1"/>
</dbReference>
<dbReference type="PANTHER" id="PTHR45649:SF14">
    <property type="entry name" value="GABA PERMEASE"/>
    <property type="match status" value="1"/>
</dbReference>
<evidence type="ECO:0000256" key="2">
    <source>
        <dbReference type="ARBA" id="ARBA00022448"/>
    </source>
</evidence>
<feature type="transmembrane region" description="Helical" evidence="6">
    <location>
        <begin position="464"/>
        <end position="483"/>
    </location>
</feature>